<sequence>SKKTLLKIENNIRLQLDRNSDAKNNFKNTIARTYKSNAYNEQLRKESEK</sequence>
<evidence type="ECO:0000313" key="2">
    <source>
        <dbReference type="Proteomes" id="UP000789901"/>
    </source>
</evidence>
<evidence type="ECO:0000313" key="1">
    <source>
        <dbReference type="EMBL" id="CAG8849336.1"/>
    </source>
</evidence>
<protein>
    <submittedName>
        <fullName evidence="1">7646_t:CDS:1</fullName>
    </submittedName>
</protein>
<name>A0ABN7X6K7_GIGMA</name>
<gene>
    <name evidence="1" type="ORF">GMARGA_LOCUS39659</name>
</gene>
<comment type="caution">
    <text evidence="1">The sequence shown here is derived from an EMBL/GenBank/DDBJ whole genome shotgun (WGS) entry which is preliminary data.</text>
</comment>
<dbReference type="EMBL" id="CAJVQB010095746">
    <property type="protein sequence ID" value="CAG8849336.1"/>
    <property type="molecule type" value="Genomic_DNA"/>
</dbReference>
<feature type="non-terminal residue" evidence="1">
    <location>
        <position position="1"/>
    </location>
</feature>
<reference evidence="1 2" key="1">
    <citation type="submission" date="2021-06" db="EMBL/GenBank/DDBJ databases">
        <authorList>
            <person name="Kallberg Y."/>
            <person name="Tangrot J."/>
            <person name="Rosling A."/>
        </authorList>
    </citation>
    <scope>NUCLEOTIDE SEQUENCE [LARGE SCALE GENOMIC DNA]</scope>
    <source>
        <strain evidence="1 2">120-4 pot B 10/14</strain>
    </source>
</reference>
<proteinExistence type="predicted"/>
<keyword evidence="2" id="KW-1185">Reference proteome</keyword>
<feature type="non-terminal residue" evidence="1">
    <location>
        <position position="49"/>
    </location>
</feature>
<dbReference type="Proteomes" id="UP000789901">
    <property type="component" value="Unassembled WGS sequence"/>
</dbReference>
<accession>A0ABN7X6K7</accession>
<organism evidence="1 2">
    <name type="scientific">Gigaspora margarita</name>
    <dbReference type="NCBI Taxonomy" id="4874"/>
    <lineage>
        <taxon>Eukaryota</taxon>
        <taxon>Fungi</taxon>
        <taxon>Fungi incertae sedis</taxon>
        <taxon>Mucoromycota</taxon>
        <taxon>Glomeromycotina</taxon>
        <taxon>Glomeromycetes</taxon>
        <taxon>Diversisporales</taxon>
        <taxon>Gigasporaceae</taxon>
        <taxon>Gigaspora</taxon>
    </lineage>
</organism>